<gene>
    <name evidence="1" type="ORF">ABVB70_26675</name>
</gene>
<name>A0ABD5LUQ1_AGRRD</name>
<evidence type="ECO:0000313" key="1">
    <source>
        <dbReference type="EMBL" id="MES4993881.1"/>
    </source>
</evidence>
<dbReference type="Proteomes" id="UP001438189">
    <property type="component" value="Unassembled WGS sequence"/>
</dbReference>
<reference evidence="1 2" key="1">
    <citation type="submission" date="2024-06" db="EMBL/GenBank/DDBJ databases">
        <title>Genome sequencing of Agrobacterium spp. from tobacco in Serbia.</title>
        <authorList>
            <person name="Ilicic R.J."/>
            <person name="Studholme D.J."/>
            <person name="Jelusic A."/>
            <person name="Barac G."/>
            <person name="Bagi F."/>
            <person name="Popovic Milovanovic T."/>
        </authorList>
    </citation>
    <scope>NUCLEOTIDE SEQUENCE [LARGE SCALE GENOMIC DNA]</scope>
    <source>
        <strain evidence="1 2">DA1</strain>
    </source>
</reference>
<protein>
    <submittedName>
        <fullName evidence="1">Uncharacterized protein</fullName>
    </submittedName>
</protein>
<dbReference type="RefSeq" id="WP_353574774.1">
    <property type="nucleotide sequence ID" value="NZ_JBETME010000025.1"/>
</dbReference>
<accession>A0ABD5LUQ1</accession>
<proteinExistence type="predicted"/>
<evidence type="ECO:0000313" key="2">
    <source>
        <dbReference type="Proteomes" id="UP001438189"/>
    </source>
</evidence>
<sequence>MITRIARQKNAEQRLAMALRQLNDAIKEVHKTGLDVEVSTLAMMTSRGPLTQVDLKTFRAEGAPPVLKVVGD</sequence>
<organism evidence="1 2">
    <name type="scientific">Agrobacterium radiobacter</name>
    <dbReference type="NCBI Taxonomy" id="362"/>
    <lineage>
        <taxon>Bacteria</taxon>
        <taxon>Pseudomonadati</taxon>
        <taxon>Pseudomonadota</taxon>
        <taxon>Alphaproteobacteria</taxon>
        <taxon>Hyphomicrobiales</taxon>
        <taxon>Rhizobiaceae</taxon>
        <taxon>Rhizobium/Agrobacterium group</taxon>
        <taxon>Agrobacterium</taxon>
        <taxon>Agrobacterium tumefaciens complex</taxon>
    </lineage>
</organism>
<comment type="caution">
    <text evidence="1">The sequence shown here is derived from an EMBL/GenBank/DDBJ whole genome shotgun (WGS) entry which is preliminary data.</text>
</comment>
<dbReference type="EMBL" id="JBETME010000025">
    <property type="protein sequence ID" value="MES4993881.1"/>
    <property type="molecule type" value="Genomic_DNA"/>
</dbReference>
<dbReference type="AlphaFoldDB" id="A0ABD5LUQ1"/>